<protein>
    <submittedName>
        <fullName evidence="2">Uncharacterized protein</fullName>
    </submittedName>
</protein>
<proteinExistence type="predicted"/>
<sequence length="204" mass="22028">MIDPNRADGLKEEEEEEVEEEEEEEEEELIDAELAGVQGNISVVRNLVMIRNGIFHLLGWTHARLRSSSSDRPAGNGNQLLPPSTEEAPLPMPVPLETTDHFHAQSLQPRRPHHVASLSTAPATYLIHQIDDHLYKILMIPFHAIMLRSLAINFLTSGSAPGANAAASPPVSTSWFGTSVYPPFGGPLTSLVLGKGGSIGDAAV</sequence>
<accession>A0ABR0LVZ1</accession>
<evidence type="ECO:0000313" key="3">
    <source>
        <dbReference type="Proteomes" id="UP001357485"/>
    </source>
</evidence>
<feature type="compositionally biased region" description="Polar residues" evidence="1">
    <location>
        <begin position="67"/>
        <end position="82"/>
    </location>
</feature>
<comment type="caution">
    <text evidence="2">The sequence shown here is derived from an EMBL/GenBank/DDBJ whole genome shotgun (WGS) entry which is preliminary data.</text>
</comment>
<feature type="non-terminal residue" evidence="2">
    <location>
        <position position="204"/>
    </location>
</feature>
<feature type="compositionally biased region" description="Acidic residues" evidence="1">
    <location>
        <begin position="11"/>
        <end position="26"/>
    </location>
</feature>
<name>A0ABR0LVZ1_9PEZI</name>
<dbReference type="Proteomes" id="UP001357485">
    <property type="component" value="Unassembled WGS sequence"/>
</dbReference>
<evidence type="ECO:0000313" key="2">
    <source>
        <dbReference type="EMBL" id="KAK5249169.1"/>
    </source>
</evidence>
<organism evidence="2 3">
    <name type="scientific">Cryomyces antarcticus</name>
    <dbReference type="NCBI Taxonomy" id="329879"/>
    <lineage>
        <taxon>Eukaryota</taxon>
        <taxon>Fungi</taxon>
        <taxon>Dikarya</taxon>
        <taxon>Ascomycota</taxon>
        <taxon>Pezizomycotina</taxon>
        <taxon>Dothideomycetes</taxon>
        <taxon>Dothideomycetes incertae sedis</taxon>
        <taxon>Cryomyces</taxon>
    </lineage>
</organism>
<feature type="region of interest" description="Disordered" evidence="1">
    <location>
        <begin position="67"/>
        <end position="89"/>
    </location>
</feature>
<reference evidence="2 3" key="1">
    <citation type="submission" date="2023-08" db="EMBL/GenBank/DDBJ databases">
        <title>Black Yeasts Isolated from many extreme environments.</title>
        <authorList>
            <person name="Coleine C."/>
            <person name="Stajich J.E."/>
            <person name="Selbmann L."/>
        </authorList>
    </citation>
    <scope>NUCLEOTIDE SEQUENCE [LARGE SCALE GENOMIC DNA]</scope>
    <source>
        <strain evidence="2 3">CCFEE 536</strain>
    </source>
</reference>
<feature type="compositionally biased region" description="Basic and acidic residues" evidence="1">
    <location>
        <begin position="1"/>
        <end position="10"/>
    </location>
</feature>
<evidence type="ECO:0000256" key="1">
    <source>
        <dbReference type="SAM" id="MobiDB-lite"/>
    </source>
</evidence>
<feature type="region of interest" description="Disordered" evidence="1">
    <location>
        <begin position="1"/>
        <end position="26"/>
    </location>
</feature>
<dbReference type="EMBL" id="JAVRRA010009362">
    <property type="protein sequence ID" value="KAK5249169.1"/>
    <property type="molecule type" value="Genomic_DNA"/>
</dbReference>
<keyword evidence="3" id="KW-1185">Reference proteome</keyword>
<gene>
    <name evidence="2" type="ORF">LTR16_006294</name>
</gene>